<keyword evidence="6" id="KW-0413">Isomerase</keyword>
<comment type="similarity">
    <text evidence="2 7">Belongs to the phosphohexose mutase family.</text>
</comment>
<dbReference type="AlphaFoldDB" id="A0A848J803"/>
<dbReference type="GO" id="GO:0008973">
    <property type="term" value="F:phosphopentomutase activity"/>
    <property type="evidence" value="ECO:0007669"/>
    <property type="project" value="TreeGrafter"/>
</dbReference>
<keyword evidence="12" id="KW-1185">Reference proteome</keyword>
<dbReference type="GO" id="GO:0005975">
    <property type="term" value="P:carbohydrate metabolic process"/>
    <property type="evidence" value="ECO:0007669"/>
    <property type="project" value="InterPro"/>
</dbReference>
<protein>
    <submittedName>
        <fullName evidence="11">Phospho-sugar mutase</fullName>
    </submittedName>
</protein>
<dbReference type="Pfam" id="PF02880">
    <property type="entry name" value="PGM_PMM_III"/>
    <property type="match status" value="1"/>
</dbReference>
<dbReference type="SUPFAM" id="SSF53738">
    <property type="entry name" value="Phosphoglucomutase, first 3 domains"/>
    <property type="match status" value="3"/>
</dbReference>
<evidence type="ECO:0000259" key="10">
    <source>
        <dbReference type="Pfam" id="PF02880"/>
    </source>
</evidence>
<evidence type="ECO:0000256" key="2">
    <source>
        <dbReference type="ARBA" id="ARBA00010231"/>
    </source>
</evidence>
<feature type="domain" description="Alpha-D-phosphohexomutase alpha/beta/alpha" evidence="9">
    <location>
        <begin position="207"/>
        <end position="312"/>
    </location>
</feature>
<keyword evidence="3" id="KW-0597">Phosphoprotein</keyword>
<sequence length="575" mass="64217">MEQTIQNKINHWLNSEIDQDLKSQIKDLQNNGKEDELVDSFYRDLEFGTGGLRGIMGPGTNRMNKYTVGMATQGLSNYLKKSFEGEDIKVAIAHDSRNNSRKFAEITANVFSANGFKVYLFEDLRPTPELSFAIRKFGCHSGVVLTASHNPKEYNGYKAYWNDGAQVIAPHDKNIIDEVLKITDFDQVFFEGNPDLIESIGKEVDESYLDQIKSLSLNEKAIKNNEDMKIVFSPLHGTGITLVPEILKRFGFKGVHVVEEQATPNGNFPTVVYPNPEEAEALSIGLQKAKELDADLLMATDPDSDRVGIAVKNHKNEWQLLNGNQTGSLLIYYILQAYKNNVGFKGNEFIVKTIVTTELIKEIADSFDVKSYDTLTGFKHIAALIRSLEGKEKYLVGGEESYGYLIGDAVRDKDAIASCALIAEMAAWAKDNGRSLFDILLEIYQEYGHYNETLVSITKKGKSGAEEISKMMQNLRSTPPESLGGIKVKEVKDYLNLESKNLVTGKTEKIDLPKSNVLQFILEDGSKVSARPSGTEPKIKFYISVKNPLANKSEYDNSIQLLKDKAETIQKDLSI</sequence>
<evidence type="ECO:0000256" key="7">
    <source>
        <dbReference type="RuleBase" id="RU004326"/>
    </source>
</evidence>
<name>A0A848J803_9BACT</name>
<dbReference type="PROSITE" id="PS00710">
    <property type="entry name" value="PGM_PMM"/>
    <property type="match status" value="1"/>
</dbReference>
<evidence type="ECO:0000256" key="1">
    <source>
        <dbReference type="ARBA" id="ARBA00001946"/>
    </source>
</evidence>
<dbReference type="GO" id="GO:0000287">
    <property type="term" value="F:magnesium ion binding"/>
    <property type="evidence" value="ECO:0007669"/>
    <property type="project" value="InterPro"/>
</dbReference>
<organism evidence="11 12">
    <name type="scientific">Marinigracilibium pacificum</name>
    <dbReference type="NCBI Taxonomy" id="2729599"/>
    <lineage>
        <taxon>Bacteria</taxon>
        <taxon>Pseudomonadati</taxon>
        <taxon>Bacteroidota</taxon>
        <taxon>Cytophagia</taxon>
        <taxon>Cytophagales</taxon>
        <taxon>Flammeovirgaceae</taxon>
        <taxon>Marinigracilibium</taxon>
    </lineage>
</organism>
<comment type="caution">
    <text evidence="11">The sequence shown here is derived from an EMBL/GenBank/DDBJ whole genome shotgun (WGS) entry which is preliminary data.</text>
</comment>
<dbReference type="InterPro" id="IPR036900">
    <property type="entry name" value="A-D-PHexomutase_C_sf"/>
</dbReference>
<dbReference type="Gene3D" id="3.40.120.10">
    <property type="entry name" value="Alpha-D-Glucose-1,6-Bisphosphate, subunit A, domain 3"/>
    <property type="match status" value="3"/>
</dbReference>
<dbReference type="GO" id="GO:0006166">
    <property type="term" value="P:purine ribonucleoside salvage"/>
    <property type="evidence" value="ECO:0007669"/>
    <property type="project" value="TreeGrafter"/>
</dbReference>
<dbReference type="InterPro" id="IPR005844">
    <property type="entry name" value="A-D-PHexomutase_a/b/a-I"/>
</dbReference>
<dbReference type="SUPFAM" id="SSF55957">
    <property type="entry name" value="Phosphoglucomutase, C-terminal domain"/>
    <property type="match status" value="1"/>
</dbReference>
<reference evidence="11 12" key="1">
    <citation type="submission" date="2020-04" db="EMBL/GenBank/DDBJ databases">
        <title>Flammeovirgaceae bacterium KN852 isolated from deep sea.</title>
        <authorList>
            <person name="Zhang D.-C."/>
        </authorList>
    </citation>
    <scope>NUCLEOTIDE SEQUENCE [LARGE SCALE GENOMIC DNA]</scope>
    <source>
        <strain evidence="11 12">KN852</strain>
    </source>
</reference>
<evidence type="ECO:0000313" key="12">
    <source>
        <dbReference type="Proteomes" id="UP000559010"/>
    </source>
</evidence>
<evidence type="ECO:0000259" key="8">
    <source>
        <dbReference type="Pfam" id="PF02878"/>
    </source>
</evidence>
<accession>A0A848J803</accession>
<evidence type="ECO:0000313" key="11">
    <source>
        <dbReference type="EMBL" id="NMM49212.1"/>
    </source>
</evidence>
<dbReference type="PANTHER" id="PTHR45745">
    <property type="entry name" value="PHOSPHOMANNOMUTASE 45A"/>
    <property type="match status" value="1"/>
</dbReference>
<dbReference type="InterPro" id="IPR005846">
    <property type="entry name" value="A-D-PHexomutase_a/b/a-III"/>
</dbReference>
<dbReference type="PRINTS" id="PR00509">
    <property type="entry name" value="PGMPMM"/>
</dbReference>
<evidence type="ECO:0000259" key="9">
    <source>
        <dbReference type="Pfam" id="PF02879"/>
    </source>
</evidence>
<dbReference type="CDD" id="cd05799">
    <property type="entry name" value="PGM2"/>
    <property type="match status" value="1"/>
</dbReference>
<keyword evidence="4 7" id="KW-0479">Metal-binding</keyword>
<dbReference type="Proteomes" id="UP000559010">
    <property type="component" value="Unassembled WGS sequence"/>
</dbReference>
<evidence type="ECO:0000256" key="4">
    <source>
        <dbReference type="ARBA" id="ARBA00022723"/>
    </source>
</evidence>
<evidence type="ECO:0000256" key="5">
    <source>
        <dbReference type="ARBA" id="ARBA00022842"/>
    </source>
</evidence>
<dbReference type="InterPro" id="IPR005845">
    <property type="entry name" value="A-D-PHexomutase_a/b/a-II"/>
</dbReference>
<dbReference type="InterPro" id="IPR016066">
    <property type="entry name" value="A-D-PHexomutase_CS"/>
</dbReference>
<proteinExistence type="inferred from homology"/>
<evidence type="ECO:0000256" key="6">
    <source>
        <dbReference type="ARBA" id="ARBA00023235"/>
    </source>
</evidence>
<feature type="domain" description="Alpha-D-phosphohexomutase alpha/beta/alpha" evidence="8">
    <location>
        <begin position="46"/>
        <end position="183"/>
    </location>
</feature>
<dbReference type="Pfam" id="PF02878">
    <property type="entry name" value="PGM_PMM_I"/>
    <property type="match status" value="1"/>
</dbReference>
<dbReference type="InterPro" id="IPR005841">
    <property type="entry name" value="Alpha-D-phosphohexomutase_SF"/>
</dbReference>
<dbReference type="Gene3D" id="3.30.310.50">
    <property type="entry name" value="Alpha-D-phosphohexomutase, C-terminal domain"/>
    <property type="match status" value="1"/>
</dbReference>
<dbReference type="RefSeq" id="WP_169681981.1">
    <property type="nucleotide sequence ID" value="NZ_JABBNU010000007.1"/>
</dbReference>
<evidence type="ECO:0000256" key="3">
    <source>
        <dbReference type="ARBA" id="ARBA00022553"/>
    </source>
</evidence>
<dbReference type="PANTHER" id="PTHR45745:SF1">
    <property type="entry name" value="PHOSPHOGLUCOMUTASE 2B-RELATED"/>
    <property type="match status" value="1"/>
</dbReference>
<dbReference type="Pfam" id="PF02879">
    <property type="entry name" value="PGM_PMM_II"/>
    <property type="match status" value="1"/>
</dbReference>
<dbReference type="InterPro" id="IPR016055">
    <property type="entry name" value="A-D-PHexomutase_a/b/a-I/II/III"/>
</dbReference>
<gene>
    <name evidence="11" type="ORF">HH304_12445</name>
</gene>
<dbReference type="EMBL" id="JABBNU010000007">
    <property type="protein sequence ID" value="NMM49212.1"/>
    <property type="molecule type" value="Genomic_DNA"/>
</dbReference>
<comment type="cofactor">
    <cofactor evidence="1">
        <name>Mg(2+)</name>
        <dbReference type="ChEBI" id="CHEBI:18420"/>
    </cofactor>
</comment>
<keyword evidence="5 7" id="KW-0460">Magnesium</keyword>
<feature type="domain" description="Alpha-D-phosphohexomutase alpha/beta/alpha" evidence="10">
    <location>
        <begin position="322"/>
        <end position="447"/>
    </location>
</feature>